<comment type="similarity">
    <text evidence="2">Belongs to the USE1 family.</text>
</comment>
<feature type="region of interest" description="Disordered" evidence="10">
    <location>
        <begin position="94"/>
        <end position="182"/>
    </location>
</feature>
<dbReference type="HOGENOM" id="CLU_083976_0_0_1"/>
<feature type="compositionally biased region" description="Low complexity" evidence="10">
    <location>
        <begin position="153"/>
        <end position="182"/>
    </location>
</feature>
<dbReference type="GO" id="GO:0015031">
    <property type="term" value="P:protein transport"/>
    <property type="evidence" value="ECO:0007669"/>
    <property type="project" value="UniProtKB-KW"/>
</dbReference>
<evidence type="ECO:0000256" key="4">
    <source>
        <dbReference type="ARBA" id="ARBA00022692"/>
    </source>
</evidence>
<dbReference type="PANTHER" id="PTHR13050">
    <property type="entry name" value="USE1-LIKE PROTEIN"/>
    <property type="match status" value="1"/>
</dbReference>
<evidence type="ECO:0000256" key="8">
    <source>
        <dbReference type="ARBA" id="ARBA00022989"/>
    </source>
</evidence>
<evidence type="ECO:0000256" key="9">
    <source>
        <dbReference type="ARBA" id="ARBA00023136"/>
    </source>
</evidence>
<dbReference type="eggNOG" id="ENOG502SCD1">
    <property type="taxonomic scope" value="Eukaryota"/>
</dbReference>
<dbReference type="GeneID" id="9594323"/>
<keyword evidence="7" id="KW-0653">Protein transport</keyword>
<evidence type="ECO:0000256" key="11">
    <source>
        <dbReference type="SAM" id="Phobius"/>
    </source>
</evidence>
<keyword evidence="6" id="KW-0931">ER-Golgi transport</keyword>
<evidence type="ECO:0000313" key="12">
    <source>
        <dbReference type="EMBL" id="EFI94274.1"/>
    </source>
</evidence>
<feature type="compositionally biased region" description="Basic and acidic residues" evidence="10">
    <location>
        <begin position="94"/>
        <end position="105"/>
    </location>
</feature>
<evidence type="ECO:0000313" key="13">
    <source>
        <dbReference type="Proteomes" id="UP000007431"/>
    </source>
</evidence>
<dbReference type="OrthoDB" id="4506189at2759"/>
<evidence type="ECO:0000256" key="10">
    <source>
        <dbReference type="SAM" id="MobiDB-lite"/>
    </source>
</evidence>
<dbReference type="OMA" id="NATHFSD"/>
<dbReference type="VEuPathDB" id="FungiDB:SCHCODRAFT_02633276"/>
<protein>
    <recommendedName>
        <fullName evidence="14">Vesicle transport protein USE1</fullName>
    </recommendedName>
</protein>
<dbReference type="GO" id="GO:0031201">
    <property type="term" value="C:SNARE complex"/>
    <property type="evidence" value="ECO:0007669"/>
    <property type="project" value="TreeGrafter"/>
</dbReference>
<evidence type="ECO:0000256" key="1">
    <source>
        <dbReference type="ARBA" id="ARBA00004163"/>
    </source>
</evidence>
<dbReference type="KEGG" id="scm:SCHCO_02633276"/>
<sequence length="306" mass="33622">MAVTLEPSAHDEVNLGRLVRRLEKLTANTVWQETDRPETWMKCLGTLEKVKYARRLLKSIELNNIDPTPRQAKSYDAMKTVLDKVEVFMLEVEKKSAPQRPRRDPLLNSLPLPLPPRPEPTPAPEHTAKDDAESAPGPIEDLIPSEPGQEPLSIISPTPASKPTSPSADSPTDPSTQPDLTTTMPTLLSLAAPSLPTSSTSTAVAPKFLQNSQALHTELSDQLAQMSAQLRRNALHFQEALVKDKAVVEAAGEKVESNLGMLTSTRVKLRDHRGKSGSTTWLVVACIVITLILFIMMVALIRLTRR</sequence>
<dbReference type="InParanoid" id="D8QB08"/>
<dbReference type="GO" id="GO:0006890">
    <property type="term" value="P:retrograde vesicle-mediated transport, Golgi to endoplasmic reticulum"/>
    <property type="evidence" value="ECO:0007669"/>
    <property type="project" value="TreeGrafter"/>
</dbReference>
<keyword evidence="9 11" id="KW-0472">Membrane</keyword>
<gene>
    <name evidence="12" type="ORF">SCHCODRAFT_236352</name>
</gene>
<keyword evidence="3" id="KW-0813">Transport</keyword>
<feature type="transmembrane region" description="Helical" evidence="11">
    <location>
        <begin position="281"/>
        <end position="301"/>
    </location>
</feature>
<reference evidence="12 13" key="1">
    <citation type="journal article" date="2010" name="Nat. Biotechnol.">
        <title>Genome sequence of the model mushroom Schizophyllum commune.</title>
        <authorList>
            <person name="Ohm R.A."/>
            <person name="de Jong J.F."/>
            <person name="Lugones L.G."/>
            <person name="Aerts A."/>
            <person name="Kothe E."/>
            <person name="Stajich J.E."/>
            <person name="de Vries R.P."/>
            <person name="Record E."/>
            <person name="Levasseur A."/>
            <person name="Baker S.E."/>
            <person name="Bartholomew K.A."/>
            <person name="Coutinho P.M."/>
            <person name="Erdmann S."/>
            <person name="Fowler T.J."/>
            <person name="Gathman A.C."/>
            <person name="Lombard V."/>
            <person name="Henrissat B."/>
            <person name="Knabe N."/>
            <person name="Kuees U."/>
            <person name="Lilly W.W."/>
            <person name="Lindquist E."/>
            <person name="Lucas S."/>
            <person name="Magnuson J.K."/>
            <person name="Piumi F."/>
            <person name="Raudaskoski M."/>
            <person name="Salamov A."/>
            <person name="Schmutz J."/>
            <person name="Schwarze F.W.M.R."/>
            <person name="vanKuyk P.A."/>
            <person name="Horton J.S."/>
            <person name="Grigoriev I.V."/>
            <person name="Woesten H.A.B."/>
        </authorList>
    </citation>
    <scope>NUCLEOTIDE SEQUENCE [LARGE SCALE GENOMIC DNA]</scope>
    <source>
        <strain evidence="13">H4-8 / FGSC 9210</strain>
    </source>
</reference>
<dbReference type="Pfam" id="PF09753">
    <property type="entry name" value="Use1"/>
    <property type="match status" value="1"/>
</dbReference>
<dbReference type="CDD" id="cd15860">
    <property type="entry name" value="SNARE_USE1"/>
    <property type="match status" value="1"/>
</dbReference>
<evidence type="ECO:0000256" key="2">
    <source>
        <dbReference type="ARBA" id="ARBA00007891"/>
    </source>
</evidence>
<dbReference type="RefSeq" id="XP_003029177.1">
    <property type="nucleotide sequence ID" value="XM_003029131.1"/>
</dbReference>
<accession>D8QB08</accession>
<comment type="subcellular location">
    <subcellularLocation>
        <location evidence="1">Endoplasmic reticulum membrane</location>
        <topology evidence="1">Single-pass type IV membrane protein</topology>
    </subcellularLocation>
</comment>
<evidence type="ECO:0008006" key="14">
    <source>
        <dbReference type="Google" id="ProtNLM"/>
    </source>
</evidence>
<organism evidence="13">
    <name type="scientific">Schizophyllum commune (strain H4-8 / FGSC 9210)</name>
    <name type="common">Split gill fungus</name>
    <dbReference type="NCBI Taxonomy" id="578458"/>
    <lineage>
        <taxon>Eukaryota</taxon>
        <taxon>Fungi</taxon>
        <taxon>Dikarya</taxon>
        <taxon>Basidiomycota</taxon>
        <taxon>Agaricomycotina</taxon>
        <taxon>Agaricomycetes</taxon>
        <taxon>Agaricomycetidae</taxon>
        <taxon>Agaricales</taxon>
        <taxon>Schizophyllaceae</taxon>
        <taxon>Schizophyllum</taxon>
    </lineage>
</organism>
<evidence type="ECO:0000256" key="6">
    <source>
        <dbReference type="ARBA" id="ARBA00022892"/>
    </source>
</evidence>
<evidence type="ECO:0000256" key="7">
    <source>
        <dbReference type="ARBA" id="ARBA00022927"/>
    </source>
</evidence>
<keyword evidence="4 11" id="KW-0812">Transmembrane</keyword>
<name>D8QB08_SCHCM</name>
<evidence type="ECO:0000256" key="5">
    <source>
        <dbReference type="ARBA" id="ARBA00022824"/>
    </source>
</evidence>
<dbReference type="AlphaFoldDB" id="D8QB08"/>
<keyword evidence="8 11" id="KW-1133">Transmembrane helix</keyword>
<dbReference type="Proteomes" id="UP000007431">
    <property type="component" value="Unassembled WGS sequence"/>
</dbReference>
<feature type="compositionally biased region" description="Pro residues" evidence="10">
    <location>
        <begin position="112"/>
        <end position="123"/>
    </location>
</feature>
<keyword evidence="13" id="KW-1185">Reference proteome</keyword>
<dbReference type="InterPro" id="IPR019150">
    <property type="entry name" value="Vesicle_transport_protein_Use1"/>
</dbReference>
<dbReference type="GO" id="GO:0005484">
    <property type="term" value="F:SNAP receptor activity"/>
    <property type="evidence" value="ECO:0007669"/>
    <property type="project" value="TreeGrafter"/>
</dbReference>
<dbReference type="EMBL" id="GL377309">
    <property type="protein sequence ID" value="EFI94274.1"/>
    <property type="molecule type" value="Genomic_DNA"/>
</dbReference>
<keyword evidence="5" id="KW-0256">Endoplasmic reticulum</keyword>
<evidence type="ECO:0000256" key="3">
    <source>
        <dbReference type="ARBA" id="ARBA00022448"/>
    </source>
</evidence>
<dbReference type="STRING" id="578458.D8QB08"/>
<dbReference type="PANTHER" id="PTHR13050:SF7">
    <property type="entry name" value="VESICLE TRANSPORT PROTEIN USE1"/>
    <property type="match status" value="1"/>
</dbReference>
<dbReference type="GO" id="GO:0005789">
    <property type="term" value="C:endoplasmic reticulum membrane"/>
    <property type="evidence" value="ECO:0007669"/>
    <property type="project" value="UniProtKB-SubCell"/>
</dbReference>
<proteinExistence type="inferred from homology"/>